<organism evidence="2 3">
    <name type="scientific">Solanum commersonii</name>
    <name type="common">Commerson's wild potato</name>
    <name type="synonym">Commerson's nightshade</name>
    <dbReference type="NCBI Taxonomy" id="4109"/>
    <lineage>
        <taxon>Eukaryota</taxon>
        <taxon>Viridiplantae</taxon>
        <taxon>Streptophyta</taxon>
        <taxon>Embryophyta</taxon>
        <taxon>Tracheophyta</taxon>
        <taxon>Spermatophyta</taxon>
        <taxon>Magnoliopsida</taxon>
        <taxon>eudicotyledons</taxon>
        <taxon>Gunneridae</taxon>
        <taxon>Pentapetalae</taxon>
        <taxon>asterids</taxon>
        <taxon>lamiids</taxon>
        <taxon>Solanales</taxon>
        <taxon>Solanaceae</taxon>
        <taxon>Solanoideae</taxon>
        <taxon>Solaneae</taxon>
        <taxon>Solanum</taxon>
    </lineage>
</organism>
<name>A0A9J5Z1Q5_SOLCO</name>
<proteinExistence type="predicted"/>
<accession>A0A9J5Z1Q5</accession>
<reference evidence="2 3" key="1">
    <citation type="submission" date="2020-09" db="EMBL/GenBank/DDBJ databases">
        <title>De no assembly of potato wild relative species, Solanum commersonii.</title>
        <authorList>
            <person name="Cho K."/>
        </authorList>
    </citation>
    <scope>NUCLEOTIDE SEQUENCE [LARGE SCALE GENOMIC DNA]</scope>
    <source>
        <strain evidence="2">LZ3.2</strain>
        <tissue evidence="2">Leaf</tissue>
    </source>
</reference>
<feature type="region of interest" description="Disordered" evidence="1">
    <location>
        <begin position="107"/>
        <end position="127"/>
    </location>
</feature>
<dbReference type="Proteomes" id="UP000824120">
    <property type="component" value="Chromosome 5"/>
</dbReference>
<sequence length="127" mass="14476">MKAKWKKKIEYYVKLTEENEDPINIYSCRRWSIDWDGIEIFEDGSPHRSSELSSYTYCGKNKKIGFADDGRCGIGRIGFGSNLMDMLLVIIGSGVLMWQEIRARLSPNESGKRDSTRESGENSNSLL</sequence>
<protein>
    <submittedName>
        <fullName evidence="2">Uncharacterized protein</fullName>
    </submittedName>
</protein>
<evidence type="ECO:0000313" key="2">
    <source>
        <dbReference type="EMBL" id="KAG5605324.1"/>
    </source>
</evidence>
<evidence type="ECO:0000313" key="3">
    <source>
        <dbReference type="Proteomes" id="UP000824120"/>
    </source>
</evidence>
<comment type="caution">
    <text evidence="2">The sequence shown here is derived from an EMBL/GenBank/DDBJ whole genome shotgun (WGS) entry which is preliminary data.</text>
</comment>
<evidence type="ECO:0000256" key="1">
    <source>
        <dbReference type="SAM" id="MobiDB-lite"/>
    </source>
</evidence>
<dbReference type="AlphaFoldDB" id="A0A9J5Z1Q5"/>
<keyword evidence="3" id="KW-1185">Reference proteome</keyword>
<feature type="compositionally biased region" description="Basic and acidic residues" evidence="1">
    <location>
        <begin position="110"/>
        <end position="120"/>
    </location>
</feature>
<dbReference type="EMBL" id="JACXVP010000005">
    <property type="protein sequence ID" value="KAG5605324.1"/>
    <property type="molecule type" value="Genomic_DNA"/>
</dbReference>
<gene>
    <name evidence="2" type="ORF">H5410_026816</name>
</gene>